<dbReference type="KEGG" id="erz:ER308_02515"/>
<dbReference type="InterPro" id="IPR029068">
    <property type="entry name" value="Glyas_Bleomycin-R_OHBP_Dase"/>
</dbReference>
<name>A0A411YBH7_9ACTN</name>
<organism evidence="2 3">
    <name type="scientific">Egibacter rhizosphaerae</name>
    <dbReference type="NCBI Taxonomy" id="1670831"/>
    <lineage>
        <taxon>Bacteria</taxon>
        <taxon>Bacillati</taxon>
        <taxon>Actinomycetota</taxon>
        <taxon>Nitriliruptoria</taxon>
        <taxon>Egibacterales</taxon>
        <taxon>Egibacteraceae</taxon>
        <taxon>Egibacter</taxon>
    </lineage>
</organism>
<dbReference type="InterPro" id="IPR037523">
    <property type="entry name" value="VOC_core"/>
</dbReference>
<evidence type="ECO:0000313" key="2">
    <source>
        <dbReference type="EMBL" id="QBI18546.1"/>
    </source>
</evidence>
<dbReference type="AlphaFoldDB" id="A0A411YBH7"/>
<dbReference type="Gene3D" id="3.10.180.10">
    <property type="entry name" value="2,3-Dihydroxybiphenyl 1,2-Dioxygenase, domain 1"/>
    <property type="match status" value="1"/>
</dbReference>
<dbReference type="OrthoDB" id="9813630at2"/>
<dbReference type="PROSITE" id="PS51819">
    <property type="entry name" value="VOC"/>
    <property type="match status" value="1"/>
</dbReference>
<protein>
    <recommendedName>
        <fullName evidence="1">VOC domain-containing protein</fullName>
    </recommendedName>
</protein>
<dbReference type="InterPro" id="IPR004360">
    <property type="entry name" value="Glyas_Fos-R_dOase_dom"/>
</dbReference>
<dbReference type="RefSeq" id="WP_131153544.1">
    <property type="nucleotide sequence ID" value="NZ_CP036402.1"/>
</dbReference>
<dbReference type="Proteomes" id="UP000291469">
    <property type="component" value="Chromosome"/>
</dbReference>
<dbReference type="SUPFAM" id="SSF54593">
    <property type="entry name" value="Glyoxalase/Bleomycin resistance protein/Dihydroxybiphenyl dioxygenase"/>
    <property type="match status" value="1"/>
</dbReference>
<dbReference type="EMBL" id="CP036402">
    <property type="protein sequence ID" value="QBI18546.1"/>
    <property type="molecule type" value="Genomic_DNA"/>
</dbReference>
<evidence type="ECO:0000259" key="1">
    <source>
        <dbReference type="PROSITE" id="PS51819"/>
    </source>
</evidence>
<sequence length="140" mass="15998">MQWRLHHVNLPAPDVARSAEFFGKIFDHEPESFPVADEDDRGSFDYTEQGLALMRAPDRGGEMHICRPSATVARDNGWHINPLVSGHIALEVDDIEEVKRQLVEMGEYYVDAGPWAMQGYQQIYFHDPGMNVIEVNQRTD</sequence>
<accession>A0A411YBH7</accession>
<feature type="domain" description="VOC" evidence="1">
    <location>
        <begin position="4"/>
        <end position="138"/>
    </location>
</feature>
<reference evidence="2 3" key="1">
    <citation type="submission" date="2019-01" db="EMBL/GenBank/DDBJ databases">
        <title>Egibacter rhizosphaerae EGI 80759T.</title>
        <authorList>
            <person name="Chen D.-D."/>
            <person name="Tian Y."/>
            <person name="Jiao J.-Y."/>
            <person name="Zhang X.-T."/>
            <person name="Zhang Y.-G."/>
            <person name="Zhang Y."/>
            <person name="Xiao M."/>
            <person name="Shu W.-S."/>
            <person name="Li W.-J."/>
        </authorList>
    </citation>
    <scope>NUCLEOTIDE SEQUENCE [LARGE SCALE GENOMIC DNA]</scope>
    <source>
        <strain evidence="2 3">EGI 80759</strain>
    </source>
</reference>
<evidence type="ECO:0000313" key="3">
    <source>
        <dbReference type="Proteomes" id="UP000291469"/>
    </source>
</evidence>
<dbReference type="Pfam" id="PF00903">
    <property type="entry name" value="Glyoxalase"/>
    <property type="match status" value="1"/>
</dbReference>
<keyword evidence="3" id="KW-1185">Reference proteome</keyword>
<gene>
    <name evidence="2" type="ORF">ER308_02515</name>
</gene>
<proteinExistence type="predicted"/>